<evidence type="ECO:0000256" key="1">
    <source>
        <dbReference type="SAM" id="MobiDB-lite"/>
    </source>
</evidence>
<name>A0A8S5T1K8_9CAUD</name>
<organism evidence="2">
    <name type="scientific">Siphoviridae sp. ctnR15</name>
    <dbReference type="NCBI Taxonomy" id="2827938"/>
    <lineage>
        <taxon>Viruses</taxon>
        <taxon>Duplodnaviria</taxon>
        <taxon>Heunggongvirae</taxon>
        <taxon>Uroviricota</taxon>
        <taxon>Caudoviricetes</taxon>
    </lineage>
</organism>
<sequence>MLNRVCSSGCASPGEHLPDCQDDSCRGCAPSPAYVGVLCARCWGRLQAVVRTMPALVDELMSGDDAPSAVSSSGGGRPPGSSSLYPQQRAAADELAAALASWCIQAGEHIGVEAPRPSGLWWSAPGRKIDAETGEAYLVEAEPVGIRSASALTELVRWLDPLLDRVAAAPWAPEMLADLARLDAGARARWAVEEPERRVQDIACPSCNAYSLVVTPVRVVGGQEQVTCSRISCGRVLSSQDWERLRAWSVLVARMSAKTEEPSA</sequence>
<accession>A0A8S5T1K8</accession>
<protein>
    <submittedName>
        <fullName evidence="2">Uncharacterized protein</fullName>
    </submittedName>
</protein>
<dbReference type="EMBL" id="BK032729">
    <property type="protein sequence ID" value="DAF57145.1"/>
    <property type="molecule type" value="Genomic_DNA"/>
</dbReference>
<reference evidence="2" key="1">
    <citation type="journal article" date="2021" name="Proc. Natl. Acad. Sci. U.S.A.">
        <title>A Catalog of Tens of Thousands of Viruses from Human Metagenomes Reveals Hidden Associations with Chronic Diseases.</title>
        <authorList>
            <person name="Tisza M.J."/>
            <person name="Buck C.B."/>
        </authorList>
    </citation>
    <scope>NUCLEOTIDE SEQUENCE</scope>
    <source>
        <strain evidence="2">CtnR15</strain>
    </source>
</reference>
<evidence type="ECO:0000313" key="2">
    <source>
        <dbReference type="EMBL" id="DAF57145.1"/>
    </source>
</evidence>
<feature type="region of interest" description="Disordered" evidence="1">
    <location>
        <begin position="63"/>
        <end position="87"/>
    </location>
</feature>
<proteinExistence type="predicted"/>
<feature type="compositionally biased region" description="Low complexity" evidence="1">
    <location>
        <begin position="63"/>
        <end position="72"/>
    </location>
</feature>